<proteinExistence type="predicted"/>
<reference evidence="1" key="1">
    <citation type="submission" date="2020-05" db="EMBL/GenBank/DDBJ databases">
        <authorList>
            <person name="Chiriac C."/>
            <person name="Salcher M."/>
            <person name="Ghai R."/>
            <person name="Kavagutti S V."/>
        </authorList>
    </citation>
    <scope>NUCLEOTIDE SEQUENCE</scope>
</reference>
<dbReference type="AlphaFoldDB" id="A0A6J6BYM5"/>
<gene>
    <name evidence="1" type="ORF">UFOPK1503_00467</name>
</gene>
<organism evidence="1">
    <name type="scientific">freshwater metagenome</name>
    <dbReference type="NCBI Taxonomy" id="449393"/>
    <lineage>
        <taxon>unclassified sequences</taxon>
        <taxon>metagenomes</taxon>
        <taxon>ecological metagenomes</taxon>
    </lineage>
</organism>
<accession>A0A6J6BYM5</accession>
<name>A0A6J6BYM5_9ZZZZ</name>
<sequence length="199" mass="22229">MNQFELLGKISESFREVAPKPLTFGENNPFNWLLTMPSATIGAYGAKFVSELFRANDFNVLRPLGGSDHDRVINGHRIEVKFCTRRKEDASFWFEQIRDQEYDYVLCLGLSADAANCWVIPKSELTLPKEGLSPQHGGKEGKDTLQLQFQPDAVPAWLHEFGGSLEKGMQVLNAAGIGSYKGKQLRKDDLISLPILKAS</sequence>
<dbReference type="EMBL" id="CAEZST010000006">
    <property type="protein sequence ID" value="CAB4544026.1"/>
    <property type="molecule type" value="Genomic_DNA"/>
</dbReference>
<protein>
    <submittedName>
        <fullName evidence="1">Unannotated protein</fullName>
    </submittedName>
</protein>
<evidence type="ECO:0000313" key="1">
    <source>
        <dbReference type="EMBL" id="CAB4544026.1"/>
    </source>
</evidence>